<proteinExistence type="predicted"/>
<dbReference type="RefSeq" id="WP_101303767.1">
    <property type="nucleotide sequence ID" value="NZ_NXGX01000006.1"/>
</dbReference>
<reference evidence="1 2" key="1">
    <citation type="submission" date="2017-09" db="EMBL/GenBank/DDBJ databases">
        <title>Biodiversity and function of Thalassospira species in the particle-attached aromatic-hydrocarbon-degrading consortia from the surface seawater of the China South Sea.</title>
        <authorList>
            <person name="Dong C."/>
            <person name="Lai Q."/>
            <person name="Shao Z."/>
        </authorList>
    </citation>
    <scope>NUCLEOTIDE SEQUENCE [LARGE SCALE GENOMIC DNA]</scope>
    <source>
        <strain evidence="1 2">139Z-12</strain>
    </source>
</reference>
<comment type="caution">
    <text evidence="1">The sequence shown here is derived from an EMBL/GenBank/DDBJ whole genome shotgun (WGS) entry which is preliminary data.</text>
</comment>
<name>A0A2N3L3S8_9PROT</name>
<dbReference type="CDD" id="cd11523">
    <property type="entry name" value="NTP-PPase"/>
    <property type="match status" value="1"/>
</dbReference>
<evidence type="ECO:0000313" key="2">
    <source>
        <dbReference type="Proteomes" id="UP000233332"/>
    </source>
</evidence>
<dbReference type="SUPFAM" id="SSF101386">
    <property type="entry name" value="all-alpha NTP pyrophosphatases"/>
    <property type="match status" value="1"/>
</dbReference>
<keyword evidence="1" id="KW-0378">Hydrolase</keyword>
<dbReference type="EMBL" id="NXGX01000006">
    <property type="protein sequence ID" value="PKR57482.1"/>
    <property type="molecule type" value="Genomic_DNA"/>
</dbReference>
<sequence length="127" mass="13857">MEEPKLEASHSFICDSLRSANLMRQAEWDPESKLSLSYKGNEMAGEVGEACNLVKKLDRERMGLAGSRTTVERLAEELADVVICADLVAIDAGIDLADAVIRKFNATSEKNDLLTRLASRAFGGPDQ</sequence>
<evidence type="ECO:0000313" key="1">
    <source>
        <dbReference type="EMBL" id="PKR57482.1"/>
    </source>
</evidence>
<dbReference type="GO" id="GO:0016787">
    <property type="term" value="F:hydrolase activity"/>
    <property type="evidence" value="ECO:0007669"/>
    <property type="project" value="UniProtKB-KW"/>
</dbReference>
<organism evidence="1 2">
    <name type="scientific">Thalassospira lohafexi</name>
    <dbReference type="NCBI Taxonomy" id="744227"/>
    <lineage>
        <taxon>Bacteria</taxon>
        <taxon>Pseudomonadati</taxon>
        <taxon>Pseudomonadota</taxon>
        <taxon>Alphaproteobacteria</taxon>
        <taxon>Rhodospirillales</taxon>
        <taxon>Thalassospiraceae</taxon>
        <taxon>Thalassospira</taxon>
    </lineage>
</organism>
<gene>
    <name evidence="1" type="ORF">COO92_16200</name>
</gene>
<dbReference type="Gene3D" id="1.10.287.1080">
    <property type="entry name" value="MazG-like"/>
    <property type="match status" value="1"/>
</dbReference>
<accession>A0A2N3L3S8</accession>
<protein>
    <submittedName>
        <fullName evidence="1">Nucleotide pyrophosphohydrolase</fullName>
    </submittedName>
</protein>
<keyword evidence="2" id="KW-1185">Reference proteome</keyword>
<dbReference type="AlphaFoldDB" id="A0A2N3L3S8"/>
<dbReference type="Proteomes" id="UP000233332">
    <property type="component" value="Unassembled WGS sequence"/>
</dbReference>